<keyword evidence="2" id="KW-0472">Membrane</keyword>
<sequence>MARLRRLRRLPTRALAVFGVLLAAAAVPAVISLSGALVEGHPGRWSALLTALQVAAACVAFAAVLAFEPPRSASPFAYARQLRARFLELQSTYDADFRRRPEGKEKEDDLEVPPEP</sequence>
<keyword evidence="2" id="KW-1133">Transmembrane helix</keyword>
<feature type="compositionally biased region" description="Basic and acidic residues" evidence="1">
    <location>
        <begin position="97"/>
        <end position="107"/>
    </location>
</feature>
<dbReference type="EMBL" id="CP000251">
    <property type="protein sequence ID" value="ABC83024.1"/>
    <property type="molecule type" value="Genomic_DNA"/>
</dbReference>
<dbReference type="Proteomes" id="UP000001935">
    <property type="component" value="Chromosome"/>
</dbReference>
<evidence type="ECO:0000256" key="1">
    <source>
        <dbReference type="SAM" id="MobiDB-lite"/>
    </source>
</evidence>
<evidence type="ECO:0000256" key="2">
    <source>
        <dbReference type="SAM" id="Phobius"/>
    </source>
</evidence>
<dbReference type="STRING" id="290397.Adeh_3256"/>
<evidence type="ECO:0000313" key="4">
    <source>
        <dbReference type="Proteomes" id="UP000001935"/>
    </source>
</evidence>
<dbReference type="AlphaFoldDB" id="Q2IEL7"/>
<accession>Q2IEL7</accession>
<gene>
    <name evidence="3" type="ordered locus">Adeh_3256</name>
</gene>
<organism evidence="3 4">
    <name type="scientific">Anaeromyxobacter dehalogenans (strain 2CP-C)</name>
    <dbReference type="NCBI Taxonomy" id="290397"/>
    <lineage>
        <taxon>Bacteria</taxon>
        <taxon>Pseudomonadati</taxon>
        <taxon>Myxococcota</taxon>
        <taxon>Myxococcia</taxon>
        <taxon>Myxococcales</taxon>
        <taxon>Cystobacterineae</taxon>
        <taxon>Anaeromyxobacteraceae</taxon>
        <taxon>Anaeromyxobacter</taxon>
    </lineage>
</organism>
<name>Q2IEL7_ANADE</name>
<protein>
    <submittedName>
        <fullName evidence="3">Uncharacterized protein</fullName>
    </submittedName>
</protein>
<dbReference type="HOGENOM" id="CLU_2091689_0_0_7"/>
<reference evidence="3" key="1">
    <citation type="submission" date="2006-01" db="EMBL/GenBank/DDBJ databases">
        <title>Complete sequence of Anaeromyxobacter dehalogenans 2CP-C.</title>
        <authorList>
            <consortium name="US DOE Joint Genome Institute"/>
            <person name="Copeland A."/>
            <person name="Lucas S."/>
            <person name="Lapidus A."/>
            <person name="Barry K."/>
            <person name="Detter J.C."/>
            <person name="Glavina T."/>
            <person name="Hammon N."/>
            <person name="Israni S."/>
            <person name="Pitluck S."/>
            <person name="Brettin T."/>
            <person name="Bruce D."/>
            <person name="Han C."/>
            <person name="Tapia R."/>
            <person name="Gilna P."/>
            <person name="Kiss H."/>
            <person name="Schmutz J."/>
            <person name="Larimer F."/>
            <person name="Land M."/>
            <person name="Kyrpides N."/>
            <person name="Anderson I."/>
            <person name="Sanford R.A."/>
            <person name="Ritalahti K.M."/>
            <person name="Thomas H.S."/>
            <person name="Kirby J.R."/>
            <person name="Zhulin I.B."/>
            <person name="Loeffler F.E."/>
            <person name="Richardson P."/>
        </authorList>
    </citation>
    <scope>NUCLEOTIDE SEQUENCE</scope>
    <source>
        <strain evidence="3">2CP-C</strain>
    </source>
</reference>
<dbReference type="KEGG" id="ade:Adeh_3256"/>
<feature type="transmembrane region" description="Helical" evidence="2">
    <location>
        <begin position="45"/>
        <end position="67"/>
    </location>
</feature>
<feature type="region of interest" description="Disordered" evidence="1">
    <location>
        <begin position="97"/>
        <end position="116"/>
    </location>
</feature>
<keyword evidence="2" id="KW-0812">Transmembrane</keyword>
<evidence type="ECO:0000313" key="3">
    <source>
        <dbReference type="EMBL" id="ABC83024.1"/>
    </source>
</evidence>
<proteinExistence type="predicted"/>